<dbReference type="Pfam" id="PF02378">
    <property type="entry name" value="PTS_EIIC"/>
    <property type="match status" value="1"/>
</dbReference>
<keyword evidence="4" id="KW-0597">Phosphoprotein</keyword>
<evidence type="ECO:0000256" key="2">
    <source>
        <dbReference type="ARBA" id="ARBA00022448"/>
    </source>
</evidence>
<dbReference type="PANTHER" id="PTHR30181">
    <property type="entry name" value="MANNITOL PERMEASE IIC COMPONENT"/>
    <property type="match status" value="1"/>
</dbReference>
<evidence type="ECO:0000313" key="14">
    <source>
        <dbReference type="Proteomes" id="UP001077788"/>
    </source>
</evidence>
<reference evidence="13" key="1">
    <citation type="journal article" date="2021" name="Vet Sci">
        <title>O-Serogroups and Pathovirotypes of Escherichia coli Isolated from Post-Weaning Piglets Showing Diarrhoea and/or Oedema in South Korea.</title>
        <authorList>
            <person name="Byun J.W."/>
            <person name="Moon B.Y."/>
            <person name="Do K.H."/>
            <person name="Lee K."/>
            <person name="Lee H.Y."/>
            <person name="Kim W.I."/>
            <person name="So B."/>
            <person name="Lee W.K."/>
        </authorList>
    </citation>
    <scope>NUCLEOTIDE SEQUENCE</scope>
    <source>
        <strain evidence="13">84/14</strain>
    </source>
</reference>
<evidence type="ECO:0000256" key="8">
    <source>
        <dbReference type="ARBA" id="ARBA00022692"/>
    </source>
</evidence>
<gene>
    <name evidence="13" type="ORF">OYG11_08765</name>
</gene>
<evidence type="ECO:0000256" key="11">
    <source>
        <dbReference type="SAM" id="Phobius"/>
    </source>
</evidence>
<dbReference type="InterPro" id="IPR013014">
    <property type="entry name" value="PTS_EIIC_2"/>
</dbReference>
<feature type="transmembrane region" description="Helical" evidence="11">
    <location>
        <begin position="132"/>
        <end position="156"/>
    </location>
</feature>
<evidence type="ECO:0000256" key="7">
    <source>
        <dbReference type="ARBA" id="ARBA00022683"/>
    </source>
</evidence>
<evidence type="ECO:0000256" key="5">
    <source>
        <dbReference type="ARBA" id="ARBA00022597"/>
    </source>
</evidence>
<keyword evidence="2" id="KW-0813">Transport</keyword>
<reference evidence="13" key="2">
    <citation type="submission" date="2022-12" db="EMBL/GenBank/DDBJ databases">
        <authorList>
            <person name="Kardos G."/>
            <person name="Sarkozi R."/>
            <person name="Laczko L."/>
            <person name="Marton S."/>
            <person name="Makrai L."/>
            <person name="Banyai K."/>
            <person name="Fodor L."/>
        </authorList>
    </citation>
    <scope>NUCLEOTIDE SEQUENCE</scope>
    <source>
        <strain evidence="13">84/14</strain>
    </source>
</reference>
<dbReference type="GO" id="GO:0008982">
    <property type="term" value="F:protein-N(PI)-phosphohistidine-sugar phosphotransferase activity"/>
    <property type="evidence" value="ECO:0007669"/>
    <property type="project" value="InterPro"/>
</dbReference>
<evidence type="ECO:0000313" key="13">
    <source>
        <dbReference type="EMBL" id="MCY6524303.1"/>
    </source>
</evidence>
<evidence type="ECO:0000256" key="6">
    <source>
        <dbReference type="ARBA" id="ARBA00022679"/>
    </source>
</evidence>
<feature type="transmembrane region" description="Helical" evidence="11">
    <location>
        <begin position="47"/>
        <end position="65"/>
    </location>
</feature>
<organism evidence="13 14">
    <name type="scientific">Actinobacillus pleuropneumoniae</name>
    <name type="common">Haemophilus pleuropneumoniae</name>
    <dbReference type="NCBI Taxonomy" id="715"/>
    <lineage>
        <taxon>Bacteria</taxon>
        <taxon>Pseudomonadati</taxon>
        <taxon>Pseudomonadota</taxon>
        <taxon>Gammaproteobacteria</taxon>
        <taxon>Pasteurellales</taxon>
        <taxon>Pasteurellaceae</taxon>
        <taxon>Actinobacillus</taxon>
    </lineage>
</organism>
<keyword evidence="5" id="KW-0762">Sugar transport</keyword>
<dbReference type="InterPro" id="IPR050893">
    <property type="entry name" value="Sugar_PTS"/>
</dbReference>
<dbReference type="GO" id="GO:0009401">
    <property type="term" value="P:phosphoenolpyruvate-dependent sugar phosphotransferase system"/>
    <property type="evidence" value="ECO:0007669"/>
    <property type="project" value="UniProtKB-KW"/>
</dbReference>
<keyword evidence="3" id="KW-1003">Cell membrane</keyword>
<dbReference type="PANTHER" id="PTHR30181:SF2">
    <property type="entry name" value="PTS SYSTEM MANNITOL-SPECIFIC EIICBA COMPONENT"/>
    <property type="match status" value="1"/>
</dbReference>
<sequence>MSNLKVKVQSFGRFLSNMVMPNIGAFIAWGFITALFIPTGWLPNESFAKLVGPMISYLLPLLIGYSGGRLAGGERGAVVGAITTMGIIVGSEIPMFLGAMIVGPLGGWAIKTFDKAIEGKVKSGFEMLVNNFSAGIIGMLLALLSFSVIGGVVTSISDLLAAGVKA</sequence>
<evidence type="ECO:0000256" key="9">
    <source>
        <dbReference type="ARBA" id="ARBA00022989"/>
    </source>
</evidence>
<evidence type="ECO:0000259" key="12">
    <source>
        <dbReference type="PROSITE" id="PS51104"/>
    </source>
</evidence>
<dbReference type="PROSITE" id="PS51104">
    <property type="entry name" value="PTS_EIIC_TYPE_2"/>
    <property type="match status" value="1"/>
</dbReference>
<evidence type="ECO:0000256" key="1">
    <source>
        <dbReference type="ARBA" id="ARBA00004651"/>
    </source>
</evidence>
<feature type="non-terminal residue" evidence="13">
    <location>
        <position position="166"/>
    </location>
</feature>
<dbReference type="GO" id="GO:0005886">
    <property type="term" value="C:plasma membrane"/>
    <property type="evidence" value="ECO:0007669"/>
    <property type="project" value="UniProtKB-SubCell"/>
</dbReference>
<comment type="subcellular location">
    <subcellularLocation>
        <location evidence="1">Cell membrane</location>
        <topology evidence="1">Multi-pass membrane protein</topology>
    </subcellularLocation>
</comment>
<feature type="domain" description="PTS EIIC type-2" evidence="12">
    <location>
        <begin position="11"/>
        <end position="166"/>
    </location>
</feature>
<dbReference type="EMBL" id="JAPQFC010000001">
    <property type="protein sequence ID" value="MCY6524303.1"/>
    <property type="molecule type" value="Genomic_DNA"/>
</dbReference>
<evidence type="ECO:0000256" key="3">
    <source>
        <dbReference type="ARBA" id="ARBA00022475"/>
    </source>
</evidence>
<dbReference type="GO" id="GO:0090563">
    <property type="term" value="F:protein-phosphocysteine-sugar phosphotransferase activity"/>
    <property type="evidence" value="ECO:0007669"/>
    <property type="project" value="TreeGrafter"/>
</dbReference>
<keyword evidence="10 11" id="KW-0472">Membrane</keyword>
<evidence type="ECO:0000256" key="10">
    <source>
        <dbReference type="ARBA" id="ARBA00023136"/>
    </source>
</evidence>
<dbReference type="AlphaFoldDB" id="A0A9Q4DIR4"/>
<accession>A0A9Q4DIR4</accession>
<keyword evidence="7" id="KW-0598">Phosphotransferase system</keyword>
<evidence type="ECO:0000256" key="4">
    <source>
        <dbReference type="ARBA" id="ARBA00022553"/>
    </source>
</evidence>
<feature type="transmembrane region" description="Helical" evidence="11">
    <location>
        <begin position="21"/>
        <end position="41"/>
    </location>
</feature>
<keyword evidence="6" id="KW-0808">Transferase</keyword>
<dbReference type="RefSeq" id="WP_267991699.1">
    <property type="nucleotide sequence ID" value="NZ_JAPQFC010000001.1"/>
</dbReference>
<comment type="caution">
    <text evidence="13">The sequence shown here is derived from an EMBL/GenBank/DDBJ whole genome shotgun (WGS) entry which is preliminary data.</text>
</comment>
<protein>
    <submittedName>
        <fullName evidence="13">PTS transporter subunit EIIC</fullName>
    </submittedName>
</protein>
<dbReference type="Proteomes" id="UP001077788">
    <property type="component" value="Unassembled WGS sequence"/>
</dbReference>
<name>A0A9Q4DIR4_ACTPL</name>
<feature type="transmembrane region" description="Helical" evidence="11">
    <location>
        <begin position="77"/>
        <end position="102"/>
    </location>
</feature>
<keyword evidence="9 11" id="KW-1133">Transmembrane helix</keyword>
<keyword evidence="8 11" id="KW-0812">Transmembrane</keyword>
<proteinExistence type="predicted"/>
<dbReference type="InterPro" id="IPR003352">
    <property type="entry name" value="PTS_EIIC"/>
</dbReference>